<proteinExistence type="predicted"/>
<evidence type="ECO:0000313" key="3">
    <source>
        <dbReference type="Proteomes" id="UP000005408"/>
    </source>
</evidence>
<evidence type="ECO:0000313" key="2">
    <source>
        <dbReference type="EnsemblMetazoa" id="G31714.2:cds"/>
    </source>
</evidence>
<dbReference type="Proteomes" id="UP000005408">
    <property type="component" value="Unassembled WGS sequence"/>
</dbReference>
<organism evidence="2 3">
    <name type="scientific">Magallana gigas</name>
    <name type="common">Pacific oyster</name>
    <name type="synonym">Crassostrea gigas</name>
    <dbReference type="NCBI Taxonomy" id="29159"/>
    <lineage>
        <taxon>Eukaryota</taxon>
        <taxon>Metazoa</taxon>
        <taxon>Spiralia</taxon>
        <taxon>Lophotrochozoa</taxon>
        <taxon>Mollusca</taxon>
        <taxon>Bivalvia</taxon>
        <taxon>Autobranchia</taxon>
        <taxon>Pteriomorphia</taxon>
        <taxon>Ostreida</taxon>
        <taxon>Ostreoidea</taxon>
        <taxon>Ostreidae</taxon>
        <taxon>Magallana</taxon>
    </lineage>
</organism>
<dbReference type="EnsemblMetazoa" id="G31714.2">
    <property type="protein sequence ID" value="G31714.2:cds"/>
    <property type="gene ID" value="G31714"/>
</dbReference>
<name>A0A8W8MCU5_MAGGI</name>
<keyword evidence="1" id="KW-0732">Signal</keyword>
<dbReference type="AlphaFoldDB" id="A0A8W8MCU5"/>
<accession>A0A8W8MCU5</accession>
<reference evidence="2" key="1">
    <citation type="submission" date="2022-08" db="UniProtKB">
        <authorList>
            <consortium name="EnsemblMetazoa"/>
        </authorList>
    </citation>
    <scope>IDENTIFICATION</scope>
    <source>
        <strain evidence="2">05x7-T-G4-1.051#20</strain>
    </source>
</reference>
<sequence length="234" mass="26183">MSYTGVICYLFAFFLWNIEVIYSTLCRGINGTYCCSGYRWSKIQNNCIPCTSGYTGINCDTKCIYPLFGQDCQSVCNCTEEHCDHIYGCRNSSGKTIENICKGKNGINCCQGYMWNREKTKCIACEIGYFGMDCDVTCPFPSYGHECQLRCTCEETDCDFVNGCRRSLNVSSLAYNSTSVDVTATSFNGNITNIKDSFRTALDVDDNNATNKMCDSALTKDPLFDQSKPEMLGR</sequence>
<protein>
    <submittedName>
        <fullName evidence="2">Uncharacterized protein</fullName>
    </submittedName>
</protein>
<evidence type="ECO:0000256" key="1">
    <source>
        <dbReference type="SAM" id="SignalP"/>
    </source>
</evidence>
<feature type="chain" id="PRO_5036495978" evidence="1">
    <location>
        <begin position="24"/>
        <end position="234"/>
    </location>
</feature>
<keyword evidence="3" id="KW-1185">Reference proteome</keyword>
<feature type="signal peptide" evidence="1">
    <location>
        <begin position="1"/>
        <end position="23"/>
    </location>
</feature>
<dbReference type="Gene3D" id="2.170.300.10">
    <property type="entry name" value="Tie2 ligand-binding domain superfamily"/>
    <property type="match status" value="1"/>
</dbReference>